<evidence type="ECO:0000313" key="2">
    <source>
        <dbReference type="EMBL" id="TQM63488.1"/>
    </source>
</evidence>
<dbReference type="PROSITE" id="PS51257">
    <property type="entry name" value="PROKAR_LIPOPROTEIN"/>
    <property type="match status" value="1"/>
</dbReference>
<accession>A0A543HYU8</accession>
<evidence type="ECO:0000256" key="1">
    <source>
        <dbReference type="SAM" id="SignalP"/>
    </source>
</evidence>
<sequence length="329" mass="35305">MSRTPHPARLVFAALATVAACGAALMSPPAVTPAVAASAPDKVSYIVIPHPDDEFEAWSLVENSPDNYKVFITVTRGDETGYCTPASQAYQVGLEKAPTPKPTDKWTASCDNARLNSWLSFFTDMSKTDPSIPGSWAAGTTVGPFPANGTAISRVDGSTTVTDRSAKVWVDTQGRGAAIAFNLGDGDLTAAEVTWAVKTVRDNRTALGINSTLPNWNLVTSFANSVYGSCAVYTHPDHRAIHESVWNTNFGFGYQAGATCATDPDASRTQLVTAASTNAAFSVNTATGLRTGAHTWNYGWLNDTYFAVSRNAQNSVFMQRQSFWIRWVN</sequence>
<protein>
    <recommendedName>
        <fullName evidence="4">GlcNAc-PI de-N-acetylase</fullName>
    </recommendedName>
</protein>
<dbReference type="OrthoDB" id="5115514at2"/>
<dbReference type="Proteomes" id="UP000318331">
    <property type="component" value="Unassembled WGS sequence"/>
</dbReference>
<feature type="chain" id="PRO_5022215561" description="GlcNAc-PI de-N-acetylase" evidence="1">
    <location>
        <begin position="37"/>
        <end position="329"/>
    </location>
</feature>
<comment type="caution">
    <text evidence="2">The sequence shown here is derived from an EMBL/GenBank/DDBJ whole genome shotgun (WGS) entry which is preliminary data.</text>
</comment>
<feature type="signal peptide" evidence="1">
    <location>
        <begin position="1"/>
        <end position="36"/>
    </location>
</feature>
<name>A0A543HYU8_9MICO</name>
<proteinExistence type="predicted"/>
<reference evidence="2 3" key="1">
    <citation type="submission" date="2019-06" db="EMBL/GenBank/DDBJ databases">
        <title>Sequencing the genomes of 1000 actinobacteria strains.</title>
        <authorList>
            <person name="Klenk H.-P."/>
        </authorList>
    </citation>
    <scope>NUCLEOTIDE SEQUENCE [LARGE SCALE GENOMIC DNA]</scope>
    <source>
        <strain evidence="2 3">DSM 18031</strain>
    </source>
</reference>
<dbReference type="EMBL" id="VFPN01000002">
    <property type="protein sequence ID" value="TQM63488.1"/>
    <property type="molecule type" value="Genomic_DNA"/>
</dbReference>
<dbReference type="AlphaFoldDB" id="A0A543HYU8"/>
<keyword evidence="3" id="KW-1185">Reference proteome</keyword>
<dbReference type="RefSeq" id="WP_141917598.1">
    <property type="nucleotide sequence ID" value="NZ_BAAAYS010000011.1"/>
</dbReference>
<evidence type="ECO:0000313" key="3">
    <source>
        <dbReference type="Proteomes" id="UP000318331"/>
    </source>
</evidence>
<organism evidence="2 3">
    <name type="scientific">Klugiella xanthotipulae</name>
    <dbReference type="NCBI Taxonomy" id="244735"/>
    <lineage>
        <taxon>Bacteria</taxon>
        <taxon>Bacillati</taxon>
        <taxon>Actinomycetota</taxon>
        <taxon>Actinomycetes</taxon>
        <taxon>Micrococcales</taxon>
        <taxon>Microbacteriaceae</taxon>
        <taxon>Klugiella</taxon>
    </lineage>
</organism>
<keyword evidence="1" id="KW-0732">Signal</keyword>
<gene>
    <name evidence="2" type="ORF">FB466_1752</name>
</gene>
<evidence type="ECO:0008006" key="4">
    <source>
        <dbReference type="Google" id="ProtNLM"/>
    </source>
</evidence>